<evidence type="ECO:0000313" key="1">
    <source>
        <dbReference type="EMBL" id="PMD54797.1"/>
    </source>
</evidence>
<protein>
    <recommendedName>
        <fullName evidence="3">Protein kinase domain-containing protein</fullName>
    </recommendedName>
</protein>
<dbReference type="InParanoid" id="A0A2J6SVK4"/>
<keyword evidence="2" id="KW-1185">Reference proteome</keyword>
<organism evidence="1 2">
    <name type="scientific">Hyaloscypha bicolor E</name>
    <dbReference type="NCBI Taxonomy" id="1095630"/>
    <lineage>
        <taxon>Eukaryota</taxon>
        <taxon>Fungi</taxon>
        <taxon>Dikarya</taxon>
        <taxon>Ascomycota</taxon>
        <taxon>Pezizomycotina</taxon>
        <taxon>Leotiomycetes</taxon>
        <taxon>Helotiales</taxon>
        <taxon>Hyaloscyphaceae</taxon>
        <taxon>Hyaloscypha</taxon>
        <taxon>Hyaloscypha bicolor</taxon>
    </lineage>
</organism>
<sequence length="110" mass="12291">RYRYTFVAKGTVTAFEAKLKHEGLVYRHLDEVQGGIIPVYLGNISLIRPFFLDFGVGIVHMLLISWAGKQARKDLVLGMGRDLAAETSGAVTKILDRGVEHRNVRPPNML</sequence>
<reference evidence="1 2" key="1">
    <citation type="submission" date="2016-04" db="EMBL/GenBank/DDBJ databases">
        <title>A degradative enzymes factory behind the ericoid mycorrhizal symbiosis.</title>
        <authorList>
            <consortium name="DOE Joint Genome Institute"/>
            <person name="Martino E."/>
            <person name="Morin E."/>
            <person name="Grelet G."/>
            <person name="Kuo A."/>
            <person name="Kohler A."/>
            <person name="Daghino S."/>
            <person name="Barry K."/>
            <person name="Choi C."/>
            <person name="Cichocki N."/>
            <person name="Clum A."/>
            <person name="Copeland A."/>
            <person name="Hainaut M."/>
            <person name="Haridas S."/>
            <person name="Labutti K."/>
            <person name="Lindquist E."/>
            <person name="Lipzen A."/>
            <person name="Khouja H.-R."/>
            <person name="Murat C."/>
            <person name="Ohm R."/>
            <person name="Olson A."/>
            <person name="Spatafora J."/>
            <person name="Veneault-Fourrey C."/>
            <person name="Henrissat B."/>
            <person name="Grigoriev I."/>
            <person name="Martin F."/>
            <person name="Perotto S."/>
        </authorList>
    </citation>
    <scope>NUCLEOTIDE SEQUENCE [LARGE SCALE GENOMIC DNA]</scope>
    <source>
        <strain evidence="1 2">E</strain>
    </source>
</reference>
<evidence type="ECO:0000313" key="2">
    <source>
        <dbReference type="Proteomes" id="UP000235371"/>
    </source>
</evidence>
<evidence type="ECO:0008006" key="3">
    <source>
        <dbReference type="Google" id="ProtNLM"/>
    </source>
</evidence>
<dbReference type="EMBL" id="KZ613856">
    <property type="protein sequence ID" value="PMD54797.1"/>
    <property type="molecule type" value="Genomic_DNA"/>
</dbReference>
<dbReference type="OrthoDB" id="2156052at2759"/>
<accession>A0A2J6SVK4</accession>
<dbReference type="GeneID" id="36595970"/>
<dbReference type="RefSeq" id="XP_024731701.1">
    <property type="nucleotide sequence ID" value="XM_024887894.1"/>
</dbReference>
<gene>
    <name evidence="1" type="ORF">K444DRAFT_695894</name>
</gene>
<proteinExistence type="predicted"/>
<dbReference type="AlphaFoldDB" id="A0A2J6SVK4"/>
<dbReference type="STRING" id="1095630.A0A2J6SVK4"/>
<feature type="non-terminal residue" evidence="1">
    <location>
        <position position="1"/>
    </location>
</feature>
<dbReference type="Proteomes" id="UP000235371">
    <property type="component" value="Unassembled WGS sequence"/>
</dbReference>
<name>A0A2J6SVK4_9HELO</name>